<dbReference type="RefSeq" id="WP_166144453.1">
    <property type="nucleotide sequence ID" value="NZ_JAANYN010000002.1"/>
</dbReference>
<reference evidence="6 7" key="1">
    <citation type="submission" date="2020-03" db="EMBL/GenBank/DDBJ databases">
        <title>Cyclobacterium plantarum sp. nov., a marine bacterium isolated from a coastal-marine wetland.</title>
        <authorList>
            <person name="Sanchez-Porro C."/>
            <person name="Ventosa A."/>
            <person name="Amoozegar M."/>
        </authorList>
    </citation>
    <scope>NUCLEOTIDE SEQUENCE [LARGE SCALE GENOMIC DNA]</scope>
    <source>
        <strain evidence="6 7">GBPx2</strain>
    </source>
</reference>
<gene>
    <name evidence="6" type="ORF">G9Q97_06785</name>
</gene>
<keyword evidence="2 5" id="KW-0812">Transmembrane</keyword>
<dbReference type="Pfam" id="PF07681">
    <property type="entry name" value="DoxX"/>
    <property type="match status" value="1"/>
</dbReference>
<dbReference type="Proteomes" id="UP000649799">
    <property type="component" value="Unassembled WGS sequence"/>
</dbReference>
<proteinExistence type="predicted"/>
<feature type="transmembrane region" description="Helical" evidence="5">
    <location>
        <begin position="99"/>
        <end position="116"/>
    </location>
</feature>
<comment type="subcellular location">
    <subcellularLocation>
        <location evidence="1">Membrane</location>
        <topology evidence="1">Multi-pass membrane protein</topology>
    </subcellularLocation>
</comment>
<accession>A0ABX0H7R2</accession>
<keyword evidence="7" id="KW-1185">Reference proteome</keyword>
<dbReference type="InterPro" id="IPR032808">
    <property type="entry name" value="DoxX"/>
</dbReference>
<evidence type="ECO:0000256" key="3">
    <source>
        <dbReference type="ARBA" id="ARBA00022989"/>
    </source>
</evidence>
<protein>
    <submittedName>
        <fullName evidence="6">DoxX family membrane protein</fullName>
    </submittedName>
</protein>
<feature type="transmembrane region" description="Helical" evidence="5">
    <location>
        <begin position="45"/>
        <end position="68"/>
    </location>
</feature>
<evidence type="ECO:0000313" key="7">
    <source>
        <dbReference type="Proteomes" id="UP000649799"/>
    </source>
</evidence>
<evidence type="ECO:0000256" key="5">
    <source>
        <dbReference type="SAM" id="Phobius"/>
    </source>
</evidence>
<organism evidence="6 7">
    <name type="scientific">Cyclobacterium plantarum</name>
    <dbReference type="NCBI Taxonomy" id="2716263"/>
    <lineage>
        <taxon>Bacteria</taxon>
        <taxon>Pseudomonadati</taxon>
        <taxon>Bacteroidota</taxon>
        <taxon>Cytophagia</taxon>
        <taxon>Cytophagales</taxon>
        <taxon>Cyclobacteriaceae</taxon>
        <taxon>Cyclobacterium</taxon>
    </lineage>
</organism>
<evidence type="ECO:0000313" key="6">
    <source>
        <dbReference type="EMBL" id="NHE56516.1"/>
    </source>
</evidence>
<comment type="caution">
    <text evidence="6">The sequence shown here is derived from an EMBL/GenBank/DDBJ whole genome shotgun (WGS) entry which is preliminary data.</text>
</comment>
<dbReference type="EMBL" id="JAANYN010000002">
    <property type="protein sequence ID" value="NHE56516.1"/>
    <property type="molecule type" value="Genomic_DNA"/>
</dbReference>
<keyword evidence="3 5" id="KW-1133">Transmembrane helix</keyword>
<evidence type="ECO:0000256" key="1">
    <source>
        <dbReference type="ARBA" id="ARBA00004141"/>
    </source>
</evidence>
<name>A0ABX0H7R2_9BACT</name>
<evidence type="ECO:0000256" key="4">
    <source>
        <dbReference type="ARBA" id="ARBA00023136"/>
    </source>
</evidence>
<sequence length="125" mass="14047">MKNKMLLIISLLFGLIFINSGLNKFFYYMPIPEDLPEKVLQTMEAFNSIGWLNPLVGVVEILGGLFFIPKKSRALGAILIFPVMVGIIVHHLVVAPSGLAVPLVLFGILLWVIVENRERYLPMVR</sequence>
<feature type="transmembrane region" description="Helical" evidence="5">
    <location>
        <begin position="75"/>
        <end position="93"/>
    </location>
</feature>
<evidence type="ECO:0000256" key="2">
    <source>
        <dbReference type="ARBA" id="ARBA00022692"/>
    </source>
</evidence>
<keyword evidence="4 5" id="KW-0472">Membrane</keyword>